<evidence type="ECO:0000256" key="1">
    <source>
        <dbReference type="SAM" id="SignalP"/>
    </source>
</evidence>
<dbReference type="InterPro" id="IPR011992">
    <property type="entry name" value="EF-hand-dom_pair"/>
</dbReference>
<dbReference type="PROSITE" id="PS50222">
    <property type="entry name" value="EF_HAND_2"/>
    <property type="match status" value="1"/>
</dbReference>
<dbReference type="RefSeq" id="WP_262994906.1">
    <property type="nucleotide sequence ID" value="NZ_JAOTJC010000011.1"/>
</dbReference>
<reference evidence="4" key="1">
    <citation type="submission" date="2023-07" db="EMBL/GenBank/DDBJ databases">
        <title>Study on multiphase classification of strain Alteromonas salexigens isolated from the Yellow Sea.</title>
        <authorList>
            <person name="Sun L."/>
        </authorList>
    </citation>
    <scope>NUCLEOTIDE SEQUENCE [LARGE SCALE GENOMIC DNA]</scope>
    <source>
        <strain evidence="4">ASW11-19</strain>
    </source>
</reference>
<feature type="signal peptide" evidence="1">
    <location>
        <begin position="1"/>
        <end position="20"/>
    </location>
</feature>
<dbReference type="Proteomes" id="UP001209257">
    <property type="component" value="Unassembled WGS sequence"/>
</dbReference>
<evidence type="ECO:0000313" key="3">
    <source>
        <dbReference type="EMBL" id="MCU7555330.1"/>
    </source>
</evidence>
<comment type="caution">
    <text evidence="3">The sequence shown here is derived from an EMBL/GenBank/DDBJ whole genome shotgun (WGS) entry which is preliminary data.</text>
</comment>
<dbReference type="SUPFAM" id="SSF47473">
    <property type="entry name" value="EF-hand"/>
    <property type="match status" value="1"/>
</dbReference>
<feature type="domain" description="EF-hand" evidence="2">
    <location>
        <begin position="47"/>
        <end position="82"/>
    </location>
</feature>
<keyword evidence="1" id="KW-0732">Signal</keyword>
<protein>
    <submittedName>
        <fullName evidence="3">EF-hand domain-containing protein</fullName>
    </submittedName>
</protein>
<name>A0ABT2VQE5_9ALTE</name>
<organism evidence="3 4">
    <name type="scientific">Alteromonas salexigens</name>
    <dbReference type="NCBI Taxonomy" id="2982530"/>
    <lineage>
        <taxon>Bacteria</taxon>
        <taxon>Pseudomonadati</taxon>
        <taxon>Pseudomonadota</taxon>
        <taxon>Gammaproteobacteria</taxon>
        <taxon>Alteromonadales</taxon>
        <taxon>Alteromonadaceae</taxon>
        <taxon>Alteromonas/Salinimonas group</taxon>
        <taxon>Alteromonas</taxon>
    </lineage>
</organism>
<dbReference type="EMBL" id="JAOTJC010000011">
    <property type="protein sequence ID" value="MCU7555330.1"/>
    <property type="molecule type" value="Genomic_DNA"/>
</dbReference>
<evidence type="ECO:0000313" key="4">
    <source>
        <dbReference type="Proteomes" id="UP001209257"/>
    </source>
</evidence>
<feature type="chain" id="PRO_5046192105" evidence="1">
    <location>
        <begin position="21"/>
        <end position="205"/>
    </location>
</feature>
<dbReference type="Pfam" id="PF13202">
    <property type="entry name" value="EF-hand_5"/>
    <property type="match status" value="2"/>
</dbReference>
<evidence type="ECO:0000259" key="2">
    <source>
        <dbReference type="PROSITE" id="PS50222"/>
    </source>
</evidence>
<sequence length="205" mass="22768">MKKLTLVTLISSALSAGAIAGDQKDKIESSFADLDNDDNGYISREEADDDDIYEHFANIDMNGDMMLSKKEFKTHVANNPQHFEDDVVASVQTLSADVEEVDPKTVSSAGDDNLSAEQTANVQVTTEKEIDTDDGEVTMETEKTVVAKGDFEMMDIDNDGKITPDEAEKSGVELHFDDLDMNDDDLVTRVEYTQYQRSSVNEYEE</sequence>
<dbReference type="Gene3D" id="1.10.238.10">
    <property type="entry name" value="EF-hand"/>
    <property type="match status" value="2"/>
</dbReference>
<accession>A0ABT2VQE5</accession>
<gene>
    <name evidence="3" type="ORF">OCL06_12105</name>
</gene>
<proteinExistence type="predicted"/>
<dbReference type="InterPro" id="IPR002048">
    <property type="entry name" value="EF_hand_dom"/>
</dbReference>
<keyword evidence="4" id="KW-1185">Reference proteome</keyword>